<dbReference type="Pfam" id="PF06739">
    <property type="entry name" value="SBBP"/>
    <property type="match status" value="1"/>
</dbReference>
<dbReference type="InterPro" id="IPR010620">
    <property type="entry name" value="SBBP_repeat"/>
</dbReference>
<dbReference type="Pfam" id="PF13585">
    <property type="entry name" value="CHU_C"/>
    <property type="match status" value="1"/>
</dbReference>
<feature type="chain" id="PRO_5046574417" description="Gliding motility-associated C-terminal domain-containing protein" evidence="2">
    <location>
        <begin position="29"/>
        <end position="599"/>
    </location>
</feature>
<dbReference type="PANTHER" id="PTHR35580:SF1">
    <property type="entry name" value="PHYTASE-LIKE DOMAIN-CONTAINING PROTEIN"/>
    <property type="match status" value="1"/>
</dbReference>
<dbReference type="Gene3D" id="2.120.10.30">
    <property type="entry name" value="TolB, C-terminal domain"/>
    <property type="match status" value="1"/>
</dbReference>
<dbReference type="InterPro" id="IPR011042">
    <property type="entry name" value="6-blade_b-propeller_TolB-like"/>
</dbReference>
<evidence type="ECO:0000256" key="2">
    <source>
        <dbReference type="SAM" id="SignalP"/>
    </source>
</evidence>
<organism evidence="3 4">
    <name type="scientific">Hymenobacter saemangeumensis</name>
    <dbReference type="NCBI Taxonomy" id="1084522"/>
    <lineage>
        <taxon>Bacteria</taxon>
        <taxon>Pseudomonadati</taxon>
        <taxon>Bacteroidota</taxon>
        <taxon>Cytophagia</taxon>
        <taxon>Cytophagales</taxon>
        <taxon>Hymenobacteraceae</taxon>
        <taxon>Hymenobacter</taxon>
    </lineage>
</organism>
<sequence>MELQKIWRTKLYVLAWLFAMLRSAPVQAQAPAFEWATAYARGGLNEGYASGSATAVDASGNLYITGVLAGTQRFGTTELTVRDQSGIGQDVFVAKLDSTGRVLWAVRGGGVSDDVGTGIALDARGNVYITGYYIGSSATFGTINIRNSGTGITSDLFVAKLDSDGSWLWAVGAGGAGKAQARAIAVNEAGIIYITGGMGLGSAQPGEVAAFGPFTTVNAGGYDIFVAQLSPTGTWQWVTTAGGGLYDNATAIAVDATGNAYLTGSIQSPQVTYGPSTLICQPAYQGTASDLFVAKISPAGAWLWAVAGGGDGWDNGTGIAVDKRDNIYLTGVFGGNASPANAAFFGSTRLTSAGAGDVLTARLTRNGVWRWAVAAGSSTEDASACIQVDETGRGYVCGAYGHVFGLSARFGNATLANTGYTDAFIAQFDSTGSYHWATSINSPGYDLCQSMALARGSLYLTGSIEGPVGRFGSLSVTANVKTFGWIKTGYAARIARVGEAHNTGPGSGPTDSPYGLPKGSQLPNIITPNGDKVNDVFLLKGFPPGPWSLAVYSRWGTQVYEDSNYQNTWGPTVPEGVYYFLIRHAASGQTFKGWVEVVR</sequence>
<dbReference type="InterPro" id="IPR052918">
    <property type="entry name" value="Motility_Chemotaxis_Reg"/>
</dbReference>
<protein>
    <recommendedName>
        <fullName evidence="5">Gliding motility-associated C-terminal domain-containing protein</fullName>
    </recommendedName>
</protein>
<keyword evidence="4" id="KW-1185">Reference proteome</keyword>
<gene>
    <name evidence="3" type="ORF">GCM10023185_22610</name>
</gene>
<evidence type="ECO:0000256" key="1">
    <source>
        <dbReference type="SAM" id="MobiDB-lite"/>
    </source>
</evidence>
<evidence type="ECO:0000313" key="4">
    <source>
        <dbReference type="Proteomes" id="UP001501153"/>
    </source>
</evidence>
<evidence type="ECO:0000313" key="3">
    <source>
        <dbReference type="EMBL" id="GAA4357683.1"/>
    </source>
</evidence>
<evidence type="ECO:0008006" key="5">
    <source>
        <dbReference type="Google" id="ProtNLM"/>
    </source>
</evidence>
<feature type="region of interest" description="Disordered" evidence="1">
    <location>
        <begin position="500"/>
        <end position="521"/>
    </location>
</feature>
<proteinExistence type="predicted"/>
<dbReference type="SUPFAM" id="SSF101898">
    <property type="entry name" value="NHL repeat"/>
    <property type="match status" value="1"/>
</dbReference>
<name>A0ABP8IFD1_9BACT</name>
<dbReference type="RefSeq" id="WP_345236153.1">
    <property type="nucleotide sequence ID" value="NZ_BAABGZ010000024.1"/>
</dbReference>
<accession>A0ABP8IFD1</accession>
<dbReference type="EMBL" id="BAABGZ010000024">
    <property type="protein sequence ID" value="GAA4357683.1"/>
    <property type="molecule type" value="Genomic_DNA"/>
</dbReference>
<feature type="signal peptide" evidence="2">
    <location>
        <begin position="1"/>
        <end position="28"/>
    </location>
</feature>
<dbReference type="Proteomes" id="UP001501153">
    <property type="component" value="Unassembled WGS sequence"/>
</dbReference>
<comment type="caution">
    <text evidence="3">The sequence shown here is derived from an EMBL/GenBank/DDBJ whole genome shotgun (WGS) entry which is preliminary data.</text>
</comment>
<keyword evidence="2" id="KW-0732">Signal</keyword>
<dbReference type="PANTHER" id="PTHR35580">
    <property type="entry name" value="CELL SURFACE GLYCOPROTEIN (S-LAYER PROTEIN)-LIKE PROTEIN"/>
    <property type="match status" value="1"/>
</dbReference>
<reference evidence="4" key="1">
    <citation type="journal article" date="2019" name="Int. J. Syst. Evol. Microbiol.">
        <title>The Global Catalogue of Microorganisms (GCM) 10K type strain sequencing project: providing services to taxonomists for standard genome sequencing and annotation.</title>
        <authorList>
            <consortium name="The Broad Institute Genomics Platform"/>
            <consortium name="The Broad Institute Genome Sequencing Center for Infectious Disease"/>
            <person name="Wu L."/>
            <person name="Ma J."/>
        </authorList>
    </citation>
    <scope>NUCLEOTIDE SEQUENCE [LARGE SCALE GENOMIC DNA]</scope>
    <source>
        <strain evidence="4">JCM 17923</strain>
    </source>
</reference>